<keyword evidence="2" id="KW-0732">Signal</keyword>
<evidence type="ECO:0000313" key="4">
    <source>
        <dbReference type="Proteomes" id="UP000515129"/>
    </source>
</evidence>
<keyword evidence="1" id="KW-0472">Membrane</keyword>
<feature type="transmembrane region" description="Helical" evidence="1">
    <location>
        <begin position="194"/>
        <end position="212"/>
    </location>
</feature>
<evidence type="ECO:0000259" key="3">
    <source>
        <dbReference type="SMART" id="SM00409"/>
    </source>
</evidence>
<gene>
    <name evidence="5" type="primary">LOC113040221</name>
</gene>
<dbReference type="Proteomes" id="UP000515129">
    <property type="component" value="Chromosome 22"/>
</dbReference>
<name>A0A6P6J8Z6_CARAU</name>
<evidence type="ECO:0000313" key="5">
    <source>
        <dbReference type="RefSeq" id="XP_026054327.1"/>
    </source>
</evidence>
<dbReference type="InterPro" id="IPR013783">
    <property type="entry name" value="Ig-like_fold"/>
</dbReference>
<dbReference type="SUPFAM" id="SSF48726">
    <property type="entry name" value="Immunoglobulin"/>
    <property type="match status" value="1"/>
</dbReference>
<feature type="signal peptide" evidence="2">
    <location>
        <begin position="1"/>
        <end position="19"/>
    </location>
</feature>
<feature type="chain" id="PRO_5027997636" evidence="2">
    <location>
        <begin position="20"/>
        <end position="221"/>
    </location>
</feature>
<dbReference type="SMART" id="SM00409">
    <property type="entry name" value="IG"/>
    <property type="match status" value="1"/>
</dbReference>
<keyword evidence="4" id="KW-1185">Reference proteome</keyword>
<proteinExistence type="predicted"/>
<keyword evidence="1" id="KW-0812">Transmembrane</keyword>
<dbReference type="InterPro" id="IPR036179">
    <property type="entry name" value="Ig-like_dom_sf"/>
</dbReference>
<dbReference type="InterPro" id="IPR013106">
    <property type="entry name" value="Ig_V-set"/>
</dbReference>
<organism evidence="4 5">
    <name type="scientific">Carassius auratus</name>
    <name type="common">Goldfish</name>
    <dbReference type="NCBI Taxonomy" id="7957"/>
    <lineage>
        <taxon>Eukaryota</taxon>
        <taxon>Metazoa</taxon>
        <taxon>Chordata</taxon>
        <taxon>Craniata</taxon>
        <taxon>Vertebrata</taxon>
        <taxon>Euteleostomi</taxon>
        <taxon>Actinopterygii</taxon>
        <taxon>Neopterygii</taxon>
        <taxon>Teleostei</taxon>
        <taxon>Ostariophysi</taxon>
        <taxon>Cypriniformes</taxon>
        <taxon>Cyprinidae</taxon>
        <taxon>Cyprininae</taxon>
        <taxon>Carassius</taxon>
    </lineage>
</organism>
<evidence type="ECO:0000256" key="1">
    <source>
        <dbReference type="SAM" id="Phobius"/>
    </source>
</evidence>
<reference evidence="5" key="1">
    <citation type="submission" date="2025-08" db="UniProtKB">
        <authorList>
            <consortium name="RefSeq"/>
        </authorList>
    </citation>
    <scope>IDENTIFICATION</scope>
    <source>
        <strain evidence="5">Wakin</strain>
        <tissue evidence="5">Muscle</tissue>
    </source>
</reference>
<dbReference type="KEGG" id="caua:113040221"/>
<dbReference type="GeneID" id="113040221"/>
<dbReference type="RefSeq" id="XP_026054327.1">
    <property type="nucleotide sequence ID" value="XM_026198542.1"/>
</dbReference>
<dbReference type="OrthoDB" id="8939957at2759"/>
<sequence length="221" mass="25938">MKTVQLLLFCLLVCQTTESLTDKLVNLGENVTLVCQIHVTEIYWVFQKLTDSPRLILRTFSSDSTSSYIQDQRLKDKYSSLTKSRLFIINITIHELGIYYCVKPATTTLQFSNGTRLYINEEAARDHNQTEMKNNSQNQNTQQPFIVLCFIPIIVMFLAIIGLFQIKLQVCKKYTNNIKMKNWSSFTAQMMKSFLKWSFVYFTRPTTLLFLFKRQNLDKYN</sequence>
<dbReference type="Pfam" id="PF07686">
    <property type="entry name" value="V-set"/>
    <property type="match status" value="1"/>
</dbReference>
<feature type="transmembrane region" description="Helical" evidence="1">
    <location>
        <begin position="145"/>
        <end position="164"/>
    </location>
</feature>
<dbReference type="InterPro" id="IPR003599">
    <property type="entry name" value="Ig_sub"/>
</dbReference>
<keyword evidence="1" id="KW-1133">Transmembrane helix</keyword>
<accession>A0A6P6J8Z6</accession>
<dbReference type="AlphaFoldDB" id="A0A6P6J8Z6"/>
<feature type="domain" description="Immunoglobulin" evidence="3">
    <location>
        <begin position="20"/>
        <end position="120"/>
    </location>
</feature>
<dbReference type="Gene3D" id="2.60.40.10">
    <property type="entry name" value="Immunoglobulins"/>
    <property type="match status" value="1"/>
</dbReference>
<evidence type="ECO:0000256" key="2">
    <source>
        <dbReference type="SAM" id="SignalP"/>
    </source>
</evidence>
<protein>
    <submittedName>
        <fullName evidence="5">Uncharacterized protein LOC113040221 isoform X1</fullName>
    </submittedName>
</protein>